<proteinExistence type="predicted"/>
<dbReference type="EMBL" id="CP020472">
    <property type="protein sequence ID" value="ARD23522.1"/>
    <property type="molecule type" value="Genomic_DNA"/>
</dbReference>
<gene>
    <name evidence="2" type="ORF">SJ2017_3260</name>
</gene>
<dbReference type="InterPro" id="IPR003959">
    <property type="entry name" value="ATPase_AAA_core"/>
</dbReference>
<reference evidence="2 3" key="1">
    <citation type="submission" date="2017-03" db="EMBL/GenBank/DDBJ databases">
        <title>Genome sequencing of Shewanella japonica KCTC 22435.</title>
        <authorList>
            <person name="Kim K.M."/>
        </authorList>
    </citation>
    <scope>NUCLEOTIDE SEQUENCE [LARGE SCALE GENOMIC DNA]</scope>
    <source>
        <strain evidence="2 3">KCTC 22435</strain>
    </source>
</reference>
<evidence type="ECO:0000313" key="3">
    <source>
        <dbReference type="Proteomes" id="UP000191820"/>
    </source>
</evidence>
<protein>
    <recommendedName>
        <fullName evidence="1">ATPase AAA-type core domain-containing protein</fullName>
    </recommendedName>
</protein>
<sequence>MVNLFKNHVLISDHWMSSSNKNIEYAQIINKLRFRTPLAETFEVVDEDTSQWCIYNLKPLNFFIGSNNSGKSRLLREIFSNHFQEADSDVDGFGDLILSMRKNFKSTEYAHVLPILDKLIAEGREFKYSALIEELKRELEALFSKKGGYRNVMVDAPIEYISNQLVTNETLSKLVALENRSFEKYYIPMLRGLRNFSENEDHYKARTMKDYFDGKEQGGLIFTGHSLYEDLKNALLGSYSEREKVRGFENYLSTSFFQGTDLSLVPRFNDDVVHFKIGDRDERPIYDLGDGLQALIIITFAIFMADKPTMFCIEEPEQHLHAGMQRALVELMSSHKQHMYFMTTHSNHFIDIAREKKEIGLQRVWQAGEDKTRFQSILPNVQLLEDLGVRASSVLLANCSIWVEGVTDKLYLKAYMEKYLLELESSEVDDIARSKKLRSFQEDLHFVFTEYQGSNITHWNFGREIIKGELQTAATAFSSKILLIADNDIANKGDRVKELTDQLGDNFYLLEFKEIENYLPSKILETTALERWDTFKERGDSKLIIDAINSSDYQKSDIGIGTFLENFVIGEAVNPERKFFKDKSGTIKDKVKFCLKAVELMKTEEWYLTEELSELCNAIWQHIEISNY</sequence>
<dbReference type="SUPFAM" id="SSF52540">
    <property type="entry name" value="P-loop containing nucleoside triphosphate hydrolases"/>
    <property type="match status" value="1"/>
</dbReference>
<evidence type="ECO:0000313" key="2">
    <source>
        <dbReference type="EMBL" id="ARD23522.1"/>
    </source>
</evidence>
<dbReference type="PANTHER" id="PTHR43581">
    <property type="entry name" value="ATP/GTP PHOSPHATASE"/>
    <property type="match status" value="1"/>
</dbReference>
<organism evidence="2 3">
    <name type="scientific">Shewanella japonica</name>
    <dbReference type="NCBI Taxonomy" id="93973"/>
    <lineage>
        <taxon>Bacteria</taxon>
        <taxon>Pseudomonadati</taxon>
        <taxon>Pseudomonadota</taxon>
        <taxon>Gammaproteobacteria</taxon>
        <taxon>Alteromonadales</taxon>
        <taxon>Shewanellaceae</taxon>
        <taxon>Shewanella</taxon>
    </lineage>
</organism>
<accession>A0ABM6JMV8</accession>
<evidence type="ECO:0000259" key="1">
    <source>
        <dbReference type="Pfam" id="PF13304"/>
    </source>
</evidence>
<dbReference type="InterPro" id="IPR027417">
    <property type="entry name" value="P-loop_NTPase"/>
</dbReference>
<dbReference type="Pfam" id="PF13304">
    <property type="entry name" value="AAA_21"/>
    <property type="match status" value="1"/>
</dbReference>
<dbReference type="PANTHER" id="PTHR43581:SF2">
    <property type="entry name" value="EXCINUCLEASE ATPASE SUBUNIT"/>
    <property type="match status" value="1"/>
</dbReference>
<dbReference type="Proteomes" id="UP000191820">
    <property type="component" value="Chromosome"/>
</dbReference>
<dbReference type="Gene3D" id="3.40.50.300">
    <property type="entry name" value="P-loop containing nucleotide triphosphate hydrolases"/>
    <property type="match status" value="1"/>
</dbReference>
<name>A0ABM6JMV8_9GAMM</name>
<dbReference type="InterPro" id="IPR051396">
    <property type="entry name" value="Bact_Antivir_Def_Nuclease"/>
</dbReference>
<feature type="domain" description="ATPase AAA-type core" evidence="1">
    <location>
        <begin position="60"/>
        <end position="351"/>
    </location>
</feature>
<keyword evidence="3" id="KW-1185">Reference proteome</keyword>